<proteinExistence type="predicted"/>
<dbReference type="InterPro" id="IPR032466">
    <property type="entry name" value="Metal_Hydrolase"/>
</dbReference>
<accession>A0A9X0QE18</accession>
<dbReference type="PANTHER" id="PTHR43383:SF2">
    <property type="entry name" value="AMIDOHYDROLASE 2 FAMILY PROTEIN"/>
    <property type="match status" value="1"/>
</dbReference>
<evidence type="ECO:0000313" key="3">
    <source>
        <dbReference type="EMBL" id="MBB5328558.1"/>
    </source>
</evidence>
<keyword evidence="4" id="KW-1185">Reference proteome</keyword>
<evidence type="ECO:0000313" key="4">
    <source>
        <dbReference type="Proteomes" id="UP000535182"/>
    </source>
</evidence>
<dbReference type="PANTHER" id="PTHR43383">
    <property type="entry name" value="NODULIN 6"/>
    <property type="match status" value="1"/>
</dbReference>
<comment type="caution">
    <text evidence="3">The sequence shown here is derived from an EMBL/GenBank/DDBJ whole genome shotgun (WGS) entry which is preliminary data.</text>
</comment>
<reference evidence="3 4" key="1">
    <citation type="submission" date="2020-08" db="EMBL/GenBank/DDBJ databases">
        <title>Genomic Encyclopedia of Type Strains, Phase IV (KMG-V): Genome sequencing to study the core and pangenomes of soil and plant-associated prokaryotes.</title>
        <authorList>
            <person name="Whitman W."/>
        </authorList>
    </citation>
    <scope>NUCLEOTIDE SEQUENCE [LARGE SCALE GENOMIC DNA]</scope>
    <source>
        <strain evidence="3 4">X5P2</strain>
    </source>
</reference>
<dbReference type="Gene3D" id="3.20.20.140">
    <property type="entry name" value="Metal-dependent hydrolases"/>
    <property type="match status" value="1"/>
</dbReference>
<dbReference type="EMBL" id="JACHEB010000004">
    <property type="protein sequence ID" value="MBB5328558.1"/>
    <property type="molecule type" value="Genomic_DNA"/>
</dbReference>
<evidence type="ECO:0000259" key="2">
    <source>
        <dbReference type="Pfam" id="PF04909"/>
    </source>
</evidence>
<sequence>MSRSRRTLLAILTLFLAASSRTFAQSGSPAIDPTIAAQIAAIPAIDNHAHPMLSPPAYATDRNFDALPVDTMEPYTDPAGMRPNLPALHDAWQAIFNFNGQPPLDAAGLTQLEAAREKIRQQKATNYSTYILDKANIATMLANRVATGIGVQPPRFRWVPYVDALLFPLDNSALAAATPDRKQFFPLEDKLRAQYLQQAGLKALPSTLNTYLKQVVTPILEQQKANGAVAEKFEIAYLRSFGFDDVPQAEAAHLYATLLHTPHPNEAQYKRLQDFLFRYIAAECGRLNLPVHLHTTSGGGGYFSIAGDNPLLLEPLFNDPRLRKTNFVLLHGGWPFVHEIGALLQKPNVYLDLSQQSLMIPPRTMSAWLREWLELYPEKILYATDAYPYSSSMGWEEAAYIANRNIRDSLGMALTGMLHDNEISPTRAAELANMVLHKNAESLYKF</sequence>
<feature type="domain" description="Amidohydrolase-related" evidence="2">
    <location>
        <begin position="265"/>
        <end position="446"/>
    </location>
</feature>
<name>A0A9X0QE18_9BACT</name>
<gene>
    <name evidence="3" type="ORF">HDF14_002168</name>
</gene>
<organism evidence="3 4">
    <name type="scientific">Tunturiibacter gelidiferens</name>
    <dbReference type="NCBI Taxonomy" id="3069689"/>
    <lineage>
        <taxon>Bacteria</taxon>
        <taxon>Pseudomonadati</taxon>
        <taxon>Acidobacteriota</taxon>
        <taxon>Terriglobia</taxon>
        <taxon>Terriglobales</taxon>
        <taxon>Acidobacteriaceae</taxon>
        <taxon>Tunturiibacter</taxon>
    </lineage>
</organism>
<dbReference type="SUPFAM" id="SSF51556">
    <property type="entry name" value="Metallo-dependent hydrolases"/>
    <property type="match status" value="1"/>
</dbReference>
<dbReference type="GO" id="GO:0016787">
    <property type="term" value="F:hydrolase activity"/>
    <property type="evidence" value="ECO:0007669"/>
    <property type="project" value="InterPro"/>
</dbReference>
<dbReference type="AlphaFoldDB" id="A0A9X0QE18"/>
<evidence type="ECO:0000256" key="1">
    <source>
        <dbReference type="SAM" id="SignalP"/>
    </source>
</evidence>
<dbReference type="Proteomes" id="UP000535182">
    <property type="component" value="Unassembled WGS sequence"/>
</dbReference>
<feature type="signal peptide" evidence="1">
    <location>
        <begin position="1"/>
        <end position="24"/>
    </location>
</feature>
<dbReference type="InterPro" id="IPR006680">
    <property type="entry name" value="Amidohydro-rel"/>
</dbReference>
<dbReference type="Pfam" id="PF04909">
    <property type="entry name" value="Amidohydro_2"/>
    <property type="match status" value="1"/>
</dbReference>
<keyword evidence="1" id="KW-0732">Signal</keyword>
<protein>
    <recommendedName>
        <fullName evidence="2">Amidohydrolase-related domain-containing protein</fullName>
    </recommendedName>
</protein>
<dbReference type="RefSeq" id="WP_183976143.1">
    <property type="nucleotide sequence ID" value="NZ_JACHEB010000004.1"/>
</dbReference>
<feature type="chain" id="PRO_5040894956" description="Amidohydrolase-related domain-containing protein" evidence="1">
    <location>
        <begin position="25"/>
        <end position="446"/>
    </location>
</feature>